<accession>A0ACB8ZCG2</accession>
<reference evidence="2" key="1">
    <citation type="journal article" date="2022" name="Mol. Ecol. Resour.">
        <title>The genomes of chicory, endive, great burdock and yacon provide insights into Asteraceae palaeo-polyploidization history and plant inulin production.</title>
        <authorList>
            <person name="Fan W."/>
            <person name="Wang S."/>
            <person name="Wang H."/>
            <person name="Wang A."/>
            <person name="Jiang F."/>
            <person name="Liu H."/>
            <person name="Zhao H."/>
            <person name="Xu D."/>
            <person name="Zhang Y."/>
        </authorList>
    </citation>
    <scope>NUCLEOTIDE SEQUENCE [LARGE SCALE GENOMIC DNA]</scope>
    <source>
        <strain evidence="2">cv. Yunnan</strain>
    </source>
</reference>
<proteinExistence type="predicted"/>
<keyword evidence="2" id="KW-1185">Reference proteome</keyword>
<sequence>MIHVDQQGCLGRDRWLFKERYQQRRLIAEDGGEWRLRVKCRCMSPRMFINHIISKWIHGCIIFFLK</sequence>
<name>A0ACB8ZCG2_9ASTR</name>
<organism evidence="1 2">
    <name type="scientific">Smallanthus sonchifolius</name>
    <dbReference type="NCBI Taxonomy" id="185202"/>
    <lineage>
        <taxon>Eukaryota</taxon>
        <taxon>Viridiplantae</taxon>
        <taxon>Streptophyta</taxon>
        <taxon>Embryophyta</taxon>
        <taxon>Tracheophyta</taxon>
        <taxon>Spermatophyta</taxon>
        <taxon>Magnoliopsida</taxon>
        <taxon>eudicotyledons</taxon>
        <taxon>Gunneridae</taxon>
        <taxon>Pentapetalae</taxon>
        <taxon>asterids</taxon>
        <taxon>campanulids</taxon>
        <taxon>Asterales</taxon>
        <taxon>Asteraceae</taxon>
        <taxon>Asteroideae</taxon>
        <taxon>Heliantheae alliance</taxon>
        <taxon>Millerieae</taxon>
        <taxon>Smallanthus</taxon>
    </lineage>
</organism>
<evidence type="ECO:0000313" key="1">
    <source>
        <dbReference type="EMBL" id="KAI3695436.1"/>
    </source>
</evidence>
<evidence type="ECO:0000313" key="2">
    <source>
        <dbReference type="Proteomes" id="UP001056120"/>
    </source>
</evidence>
<dbReference type="EMBL" id="CM042043">
    <property type="protein sequence ID" value="KAI3695436.1"/>
    <property type="molecule type" value="Genomic_DNA"/>
</dbReference>
<protein>
    <submittedName>
        <fullName evidence="1">Uncharacterized protein</fullName>
    </submittedName>
</protein>
<reference evidence="1 2" key="2">
    <citation type="journal article" date="2022" name="Mol. Ecol. Resour.">
        <title>The genomes of chicory, endive, great burdock and yacon provide insights into Asteraceae paleo-polyploidization history and plant inulin production.</title>
        <authorList>
            <person name="Fan W."/>
            <person name="Wang S."/>
            <person name="Wang H."/>
            <person name="Wang A."/>
            <person name="Jiang F."/>
            <person name="Liu H."/>
            <person name="Zhao H."/>
            <person name="Xu D."/>
            <person name="Zhang Y."/>
        </authorList>
    </citation>
    <scope>NUCLEOTIDE SEQUENCE [LARGE SCALE GENOMIC DNA]</scope>
    <source>
        <strain evidence="2">cv. Yunnan</strain>
        <tissue evidence="1">Leaves</tissue>
    </source>
</reference>
<comment type="caution">
    <text evidence="1">The sequence shown here is derived from an EMBL/GenBank/DDBJ whole genome shotgun (WGS) entry which is preliminary data.</text>
</comment>
<gene>
    <name evidence="1" type="ORF">L1987_78433</name>
</gene>
<dbReference type="Proteomes" id="UP001056120">
    <property type="component" value="Linkage Group LG26"/>
</dbReference>